<name>A0ABV1UHA2_9ACTN</name>
<keyword evidence="4" id="KW-1185">Reference proteome</keyword>
<feature type="compositionally biased region" description="Polar residues" evidence="1">
    <location>
        <begin position="437"/>
        <end position="462"/>
    </location>
</feature>
<dbReference type="InterPro" id="IPR046704">
    <property type="entry name" value="DUF6777"/>
</dbReference>
<gene>
    <name evidence="3" type="ORF">ABT272_35980</name>
</gene>
<sequence length="462" mass="47869">MPRVVAATAAVIVAVVLAVVFTRGGGGSSAKGGEVFLQSAGSTGQDPYTPSTARQNSAAPEPAVSAMPTTGAANEVRGVEGGAPGLYTGTKNVPACDVEKQITYLRADPAKNRSFASASGVQPSGVPAYLRSLTPVQLRVDTRVTDHGYRPGSGTAYQAVLQAGTAVLVDGHGVPRVRCASGNPLTPPVAQRATPKIVGQRWSAYSPARVVVVTPAARPVKVFVLFDTRHDDWIHRERGDHECRHDRHAQPPVLKNPWNAPRPSGSPTSPPNSSTSPSSPSSPSSASPSESKPSGSKPSGSKPSGSKPSESKPSESKSSESKSPESGSKTPESKTPESKTPESKSPESKTPESKTPESKTPESKTPESKTPESKPPESKPPESKTPESKNPESKTPESKTPESKPPESKPESAGQAPTSQQQSATEPVAPTPGSVPAETSTFTSRSGSVTPPESPRTVSPTV</sequence>
<protein>
    <submittedName>
        <fullName evidence="3">DUF6777 domain-containing protein</fullName>
    </submittedName>
</protein>
<dbReference type="EMBL" id="JBEPAZ010000052">
    <property type="protein sequence ID" value="MER6433084.1"/>
    <property type="molecule type" value="Genomic_DNA"/>
</dbReference>
<feature type="region of interest" description="Disordered" evidence="1">
    <location>
        <begin position="240"/>
        <end position="462"/>
    </location>
</feature>
<dbReference type="Pfam" id="PF20568">
    <property type="entry name" value="DUF6777"/>
    <property type="match status" value="1"/>
</dbReference>
<feature type="compositionally biased region" description="Basic and acidic residues" evidence="1">
    <location>
        <begin position="309"/>
        <end position="323"/>
    </location>
</feature>
<comment type="caution">
    <text evidence="3">The sequence shown here is derived from an EMBL/GenBank/DDBJ whole genome shotgun (WGS) entry which is preliminary data.</text>
</comment>
<feature type="compositionally biased region" description="Basic and acidic residues" evidence="1">
    <location>
        <begin position="331"/>
        <end position="410"/>
    </location>
</feature>
<evidence type="ECO:0000313" key="4">
    <source>
        <dbReference type="Proteomes" id="UP001470023"/>
    </source>
</evidence>
<evidence type="ECO:0000313" key="3">
    <source>
        <dbReference type="EMBL" id="MER6433084.1"/>
    </source>
</evidence>
<dbReference type="Proteomes" id="UP001470023">
    <property type="component" value="Unassembled WGS sequence"/>
</dbReference>
<feature type="compositionally biased region" description="Polar residues" evidence="1">
    <location>
        <begin position="41"/>
        <end position="58"/>
    </location>
</feature>
<feature type="compositionally biased region" description="Polar residues" evidence="1">
    <location>
        <begin position="415"/>
        <end position="425"/>
    </location>
</feature>
<feature type="domain" description="DUF6777" evidence="2">
    <location>
        <begin position="78"/>
        <end position="239"/>
    </location>
</feature>
<organism evidence="3 4">
    <name type="scientific">Streptomyces sp. 900105245</name>
    <dbReference type="NCBI Taxonomy" id="3154379"/>
    <lineage>
        <taxon>Bacteria</taxon>
        <taxon>Bacillati</taxon>
        <taxon>Actinomycetota</taxon>
        <taxon>Actinomycetes</taxon>
        <taxon>Kitasatosporales</taxon>
        <taxon>Streptomycetaceae</taxon>
        <taxon>Streptomyces</taxon>
    </lineage>
</organism>
<dbReference type="RefSeq" id="WP_352065396.1">
    <property type="nucleotide sequence ID" value="NZ_JBEPAZ010000052.1"/>
</dbReference>
<proteinExistence type="predicted"/>
<feature type="compositionally biased region" description="Low complexity" evidence="1">
    <location>
        <begin position="263"/>
        <end position="308"/>
    </location>
</feature>
<evidence type="ECO:0000256" key="1">
    <source>
        <dbReference type="SAM" id="MobiDB-lite"/>
    </source>
</evidence>
<accession>A0ABV1UHA2</accession>
<feature type="compositionally biased region" description="Basic and acidic residues" evidence="1">
    <location>
        <begin position="240"/>
        <end position="249"/>
    </location>
</feature>
<reference evidence="3 4" key="1">
    <citation type="submission" date="2024-06" db="EMBL/GenBank/DDBJ databases">
        <title>The Natural Products Discovery Center: Release of the First 8490 Sequenced Strains for Exploring Actinobacteria Biosynthetic Diversity.</title>
        <authorList>
            <person name="Kalkreuter E."/>
            <person name="Kautsar S.A."/>
            <person name="Yang D."/>
            <person name="Bader C.D."/>
            <person name="Teijaro C.N."/>
            <person name="Fluegel L."/>
            <person name="Davis C.M."/>
            <person name="Simpson J.R."/>
            <person name="Lauterbach L."/>
            <person name="Steele A.D."/>
            <person name="Gui C."/>
            <person name="Meng S."/>
            <person name="Li G."/>
            <person name="Viehrig K."/>
            <person name="Ye F."/>
            <person name="Su P."/>
            <person name="Kiefer A.F."/>
            <person name="Nichols A."/>
            <person name="Cepeda A.J."/>
            <person name="Yan W."/>
            <person name="Fan B."/>
            <person name="Jiang Y."/>
            <person name="Adhikari A."/>
            <person name="Zheng C.-J."/>
            <person name="Schuster L."/>
            <person name="Cowan T.M."/>
            <person name="Smanski M.J."/>
            <person name="Chevrette M.G."/>
            <person name="De Carvalho L.P.S."/>
            <person name="Shen B."/>
        </authorList>
    </citation>
    <scope>NUCLEOTIDE SEQUENCE [LARGE SCALE GENOMIC DNA]</scope>
    <source>
        <strain evidence="3 4">NPDC001166</strain>
    </source>
</reference>
<evidence type="ECO:0000259" key="2">
    <source>
        <dbReference type="Pfam" id="PF20568"/>
    </source>
</evidence>
<feature type="region of interest" description="Disordered" evidence="1">
    <location>
        <begin position="41"/>
        <end position="70"/>
    </location>
</feature>